<dbReference type="PROSITE" id="PS51170">
    <property type="entry name" value="CW"/>
    <property type="match status" value="4"/>
</dbReference>
<evidence type="ECO:0000256" key="2">
    <source>
        <dbReference type="PROSITE-ProRule" id="PRU00591"/>
    </source>
</evidence>
<accession>A0A1S8NJF8</accession>
<feature type="repeat" description="Cell wall-binding" evidence="2">
    <location>
        <begin position="508"/>
        <end position="527"/>
    </location>
</feature>
<dbReference type="GO" id="GO:0008745">
    <property type="term" value="F:N-acetylmuramoyl-L-alanine amidase activity"/>
    <property type="evidence" value="ECO:0007669"/>
    <property type="project" value="UniProtKB-EC"/>
</dbReference>
<feature type="repeat" description="Cell wall-binding" evidence="2">
    <location>
        <begin position="528"/>
        <end position="547"/>
    </location>
</feature>
<dbReference type="Proteomes" id="UP000191154">
    <property type="component" value="Unassembled WGS sequence"/>
</dbReference>
<name>A0A1S8NJF8_CLOSA</name>
<dbReference type="Pfam" id="PF01473">
    <property type="entry name" value="Choline_bind_1"/>
    <property type="match status" value="2"/>
</dbReference>
<proteinExistence type="predicted"/>
<dbReference type="AlphaFoldDB" id="A0A1S8NJF8"/>
<evidence type="ECO:0000313" key="4">
    <source>
        <dbReference type="EMBL" id="OOM16513.1"/>
    </source>
</evidence>
<dbReference type="InterPro" id="IPR018337">
    <property type="entry name" value="Cell_wall/Cho-bd_repeat"/>
</dbReference>
<dbReference type="EC" id="3.5.1.28" evidence="4"/>
<keyword evidence="1" id="KW-0677">Repeat</keyword>
<comment type="caution">
    <text evidence="4">The sequence shown here is derived from an EMBL/GenBank/DDBJ whole genome shotgun (WGS) entry which is preliminary data.</text>
</comment>
<keyword evidence="4" id="KW-0378">Hydrolase</keyword>
<feature type="repeat" description="Cell wall-binding" evidence="2">
    <location>
        <begin position="548"/>
        <end position="568"/>
    </location>
</feature>
<gene>
    <name evidence="4" type="primary">lytA_17</name>
    <name evidence="4" type="ORF">CLOSAC_07840</name>
</gene>
<sequence length="586" mass="64056">MFKRSTKITSLLVVAASVASMVPAYAADYKRIESQDGKVYNAQAYKDGMAVIDGDVKNDDNEAVYYLKDGKYNELTDLDSGDDFDGVHNGKYLDVQGEDNFVDLSTGKVTDDNMVEDDADDAAANLKKKVKADNDGRYLKASAETTKTDSEMKVVPGQKYGETWYQVQYTAKSTTDAGVDAYNVYTDAKGSYIDADYNVGKIKVEIGSKSVTLKNTDTDDLLADDDTKATIVDTKVIGQDKDSIYRIATIDVTNKTDAIDKVNGADTTTSSAVFTQSDAGKTVEFKAIQKISKAQASDEVDGAKYAKSTSTYIISKDDATAYTGDKDALLNSADSQFTVVGGKVIAYNKASHTVATIELKSKSAYYYADVNDVCDDDVTAFDTDVDGNLWMLNDGFLYEWDNDTDWNKVYKVDGAMINLSVYDKDNIVTWSNDDDEVYSVIGSKTKTDDNKDTDTNNGGTTTTAQVGWVQNTADGSWAYYENGAKVANSWRQTNGTWYFLNENGVMMANGWLQNGGAWYYLAENGAMKTGWVQLSGNWYYLAPSGAMKTGWFQDTAGTWYYANESGVMLHDTTVGGYTLGSNGALV</sequence>
<evidence type="ECO:0000313" key="5">
    <source>
        <dbReference type="Proteomes" id="UP000191154"/>
    </source>
</evidence>
<feature type="repeat" description="Cell wall-binding" evidence="2">
    <location>
        <begin position="487"/>
        <end position="506"/>
    </location>
</feature>
<dbReference type="RefSeq" id="WP_077864217.1">
    <property type="nucleotide sequence ID" value="NZ_LZYZ01000001.1"/>
</dbReference>
<organism evidence="4 5">
    <name type="scientific">Clostridium saccharobutylicum</name>
    <dbReference type="NCBI Taxonomy" id="169679"/>
    <lineage>
        <taxon>Bacteria</taxon>
        <taxon>Bacillati</taxon>
        <taxon>Bacillota</taxon>
        <taxon>Clostridia</taxon>
        <taxon>Eubacteriales</taxon>
        <taxon>Clostridiaceae</taxon>
        <taxon>Clostridium</taxon>
    </lineage>
</organism>
<feature type="chain" id="PRO_5012526510" evidence="3">
    <location>
        <begin position="27"/>
        <end position="586"/>
    </location>
</feature>
<feature type="signal peptide" evidence="3">
    <location>
        <begin position="1"/>
        <end position="26"/>
    </location>
</feature>
<dbReference type="Pfam" id="PF19127">
    <property type="entry name" value="Choline_bind_3"/>
    <property type="match status" value="1"/>
</dbReference>
<dbReference type="EMBL" id="LZYZ01000001">
    <property type="protein sequence ID" value="OOM16513.1"/>
    <property type="molecule type" value="Genomic_DNA"/>
</dbReference>
<evidence type="ECO:0000256" key="1">
    <source>
        <dbReference type="ARBA" id="ARBA00022737"/>
    </source>
</evidence>
<evidence type="ECO:0000256" key="3">
    <source>
        <dbReference type="SAM" id="SignalP"/>
    </source>
</evidence>
<keyword evidence="3" id="KW-0732">Signal</keyword>
<protein>
    <submittedName>
        <fullName evidence="4">Autolysin</fullName>
        <ecNumber evidence="4">3.5.1.28</ecNumber>
    </submittedName>
</protein>
<reference evidence="4 5" key="1">
    <citation type="submission" date="2016-05" db="EMBL/GenBank/DDBJ databases">
        <title>Microbial solvent formation.</title>
        <authorList>
            <person name="Poehlein A."/>
            <person name="Montoya Solano J.D."/>
            <person name="Flitsch S."/>
            <person name="Krabben P."/>
            <person name="Duerre P."/>
            <person name="Daniel R."/>
        </authorList>
    </citation>
    <scope>NUCLEOTIDE SEQUENCE [LARGE SCALE GENOMIC DNA]</scope>
    <source>
        <strain evidence="4 5">L1-8</strain>
    </source>
</reference>
<dbReference type="SUPFAM" id="SSF69360">
    <property type="entry name" value="Cell wall binding repeat"/>
    <property type="match status" value="1"/>
</dbReference>
<dbReference type="Gene3D" id="2.10.270.10">
    <property type="entry name" value="Cholin Binding"/>
    <property type="match status" value="1"/>
</dbReference>